<evidence type="ECO:0000313" key="4">
    <source>
        <dbReference type="Proteomes" id="UP000785679"/>
    </source>
</evidence>
<name>A0A8J8NRE9_HALGN</name>
<feature type="region of interest" description="Disordered" evidence="1">
    <location>
        <begin position="413"/>
        <end position="445"/>
    </location>
</feature>
<organism evidence="3 4">
    <name type="scientific">Halteria grandinella</name>
    <dbReference type="NCBI Taxonomy" id="5974"/>
    <lineage>
        <taxon>Eukaryota</taxon>
        <taxon>Sar</taxon>
        <taxon>Alveolata</taxon>
        <taxon>Ciliophora</taxon>
        <taxon>Intramacronucleata</taxon>
        <taxon>Spirotrichea</taxon>
        <taxon>Stichotrichia</taxon>
        <taxon>Sporadotrichida</taxon>
        <taxon>Halteriidae</taxon>
        <taxon>Halteria</taxon>
    </lineage>
</organism>
<evidence type="ECO:0008006" key="5">
    <source>
        <dbReference type="Google" id="ProtNLM"/>
    </source>
</evidence>
<feature type="transmembrane region" description="Helical" evidence="2">
    <location>
        <begin position="68"/>
        <end position="86"/>
    </location>
</feature>
<evidence type="ECO:0000313" key="3">
    <source>
        <dbReference type="EMBL" id="TNV78939.1"/>
    </source>
</evidence>
<proteinExistence type="predicted"/>
<sequence length="469" mass="54309">MEAPNQIVVSESFLHSSLDSDLPNRTQHQQHKSLNRTCLYKFKRFLKRMSLGQIYNGIYFNKNQQTSSWLGVLVTVMGFAVLIYLVQDVIRNTLEFEMGSDIKIDQIEQSQKELNEFTQTIGDFFSQSKLAFQIKAFSFIAYQKENITCDRISMQITYYFALPGKAQPQEPSVMNFTCGFDSSGYLKYSIDPKNNAQISNITFSREQYINVTHRFNRTALTFNHSDTDIYFLYHGDSYSFTGSHVMEQDFTSLDFPLGNYYKTQITPFFYQNLSSLMPFTNGLNTYMYYQFLEPYFQKDISKFTNDNNPYQLITVNSFTLMDAFSKIGGYYSALFAIIGIFALQLNKYMFKKDLQKAFKGEVGTILLKKSAGVEMVEDDGKVVNRMIKRLLSYEMLMHMSVYFHKENQKVKREGSRNINSEMSQRLGGPQVGNQEDGEETEEFMTGAAEIQQQQLFRSASQGFDFNKID</sequence>
<evidence type="ECO:0000256" key="1">
    <source>
        <dbReference type="SAM" id="MobiDB-lite"/>
    </source>
</evidence>
<evidence type="ECO:0000256" key="2">
    <source>
        <dbReference type="SAM" id="Phobius"/>
    </source>
</evidence>
<feature type="transmembrane region" description="Helical" evidence="2">
    <location>
        <begin position="327"/>
        <end position="346"/>
    </location>
</feature>
<dbReference type="AlphaFoldDB" id="A0A8J8NRE9"/>
<gene>
    <name evidence="3" type="ORF">FGO68_gene11589</name>
</gene>
<dbReference type="EMBL" id="RRYP01009618">
    <property type="protein sequence ID" value="TNV78939.1"/>
    <property type="molecule type" value="Genomic_DNA"/>
</dbReference>
<keyword evidence="4" id="KW-1185">Reference proteome</keyword>
<comment type="caution">
    <text evidence="3">The sequence shown here is derived from an EMBL/GenBank/DDBJ whole genome shotgun (WGS) entry which is preliminary data.</text>
</comment>
<dbReference type="Proteomes" id="UP000785679">
    <property type="component" value="Unassembled WGS sequence"/>
</dbReference>
<keyword evidence="2" id="KW-0472">Membrane</keyword>
<keyword evidence="2" id="KW-1133">Transmembrane helix</keyword>
<reference evidence="3" key="1">
    <citation type="submission" date="2019-06" db="EMBL/GenBank/DDBJ databases">
        <authorList>
            <person name="Zheng W."/>
        </authorList>
    </citation>
    <scope>NUCLEOTIDE SEQUENCE</scope>
    <source>
        <strain evidence="3">QDHG01</strain>
    </source>
</reference>
<protein>
    <recommendedName>
        <fullName evidence="5">Transmembrane protein</fullName>
    </recommendedName>
</protein>
<accession>A0A8J8NRE9</accession>
<keyword evidence="2" id="KW-0812">Transmembrane</keyword>